<accession>A0AA44Y3X8</accession>
<reference evidence="1 2" key="1">
    <citation type="submission" date="2018-03" db="EMBL/GenBank/DDBJ databases">
        <authorList>
            <person name="Nguyen K."/>
            <person name="Fouts D."/>
            <person name="Sutton G."/>
        </authorList>
    </citation>
    <scope>NUCLEOTIDE SEQUENCE [LARGE SCALE GENOMIC DNA]</scope>
    <source>
        <strain evidence="1 2">AU3578</strain>
    </source>
</reference>
<evidence type="ECO:0000313" key="2">
    <source>
        <dbReference type="Proteomes" id="UP000237632"/>
    </source>
</evidence>
<evidence type="ECO:0000313" key="1">
    <source>
        <dbReference type="EMBL" id="PRH40849.1"/>
    </source>
</evidence>
<comment type="caution">
    <text evidence="1">The sequence shown here is derived from an EMBL/GenBank/DDBJ whole genome shotgun (WGS) entry which is preliminary data.</text>
</comment>
<sequence>MSAKDNRIYREPAPTSLRTPTECGELADKAIGEYVKACGAYGNVDALPKVLEMLISKAALGIVTVSNSDTSTTILLRTILTAAEYEERRKRRAS</sequence>
<name>A0AA44Y3X8_BURVI</name>
<gene>
    <name evidence="1" type="ORF">C6T65_18730</name>
</gene>
<dbReference type="AlphaFoldDB" id="A0AA44Y3X8"/>
<dbReference type="Proteomes" id="UP000237632">
    <property type="component" value="Unassembled WGS sequence"/>
</dbReference>
<dbReference type="EMBL" id="PVHK01000130">
    <property type="protein sequence ID" value="PRH40849.1"/>
    <property type="molecule type" value="Genomic_DNA"/>
</dbReference>
<proteinExistence type="predicted"/>
<organism evidence="1 2">
    <name type="scientific">Burkholderia vietnamiensis</name>
    <dbReference type="NCBI Taxonomy" id="60552"/>
    <lineage>
        <taxon>Bacteria</taxon>
        <taxon>Pseudomonadati</taxon>
        <taxon>Pseudomonadota</taxon>
        <taxon>Betaproteobacteria</taxon>
        <taxon>Burkholderiales</taxon>
        <taxon>Burkholderiaceae</taxon>
        <taxon>Burkholderia</taxon>
        <taxon>Burkholderia cepacia complex</taxon>
    </lineage>
</organism>
<dbReference type="RefSeq" id="WP_060082081.1">
    <property type="nucleotide sequence ID" value="NZ_LPCS01000135.1"/>
</dbReference>
<protein>
    <submittedName>
        <fullName evidence="1">Uncharacterized protein</fullName>
    </submittedName>
</protein>